<evidence type="ECO:0000313" key="6">
    <source>
        <dbReference type="Proteomes" id="UP000614200"/>
    </source>
</evidence>
<dbReference type="InterPro" id="IPR036388">
    <property type="entry name" value="WH-like_DNA-bd_sf"/>
</dbReference>
<keyword evidence="2" id="KW-0238">DNA-binding</keyword>
<gene>
    <name evidence="5" type="ORF">ISU02_17900</name>
</gene>
<dbReference type="SUPFAM" id="SSF46785">
    <property type="entry name" value="Winged helix' DNA-binding domain"/>
    <property type="match status" value="1"/>
</dbReference>
<dbReference type="InterPro" id="IPR023187">
    <property type="entry name" value="Tscrpt_reg_MarR-type_CS"/>
</dbReference>
<evidence type="ECO:0000313" key="5">
    <source>
        <dbReference type="EMBL" id="MBF4694976.1"/>
    </source>
</evidence>
<reference evidence="5 6" key="1">
    <citation type="submission" date="2020-11" db="EMBL/GenBank/DDBJ databases">
        <title>Fusibacter basophilias sp. nov.</title>
        <authorList>
            <person name="Qiu D."/>
        </authorList>
    </citation>
    <scope>NUCLEOTIDE SEQUENCE [LARGE SCALE GENOMIC DNA]</scope>
    <source>
        <strain evidence="5 6">Q10-2</strain>
    </source>
</reference>
<evidence type="ECO:0000256" key="3">
    <source>
        <dbReference type="ARBA" id="ARBA00023163"/>
    </source>
</evidence>
<feature type="domain" description="HTH marR-type" evidence="4">
    <location>
        <begin position="11"/>
        <end position="143"/>
    </location>
</feature>
<evidence type="ECO:0000259" key="4">
    <source>
        <dbReference type="PROSITE" id="PS50995"/>
    </source>
</evidence>
<dbReference type="InterPro" id="IPR000835">
    <property type="entry name" value="HTH_MarR-typ"/>
</dbReference>
<organism evidence="5 6">
    <name type="scientific">Fusibacter ferrireducens</name>
    <dbReference type="NCBI Taxonomy" id="2785058"/>
    <lineage>
        <taxon>Bacteria</taxon>
        <taxon>Bacillati</taxon>
        <taxon>Bacillota</taxon>
        <taxon>Clostridia</taxon>
        <taxon>Eubacteriales</taxon>
        <taxon>Eubacteriales Family XII. Incertae Sedis</taxon>
        <taxon>Fusibacter</taxon>
    </lineage>
</organism>
<protein>
    <submittedName>
        <fullName evidence="5">Winged helix-turn-helix transcriptional regulator</fullName>
    </submittedName>
</protein>
<keyword evidence="6" id="KW-1185">Reference proteome</keyword>
<dbReference type="RefSeq" id="WP_194703220.1">
    <property type="nucleotide sequence ID" value="NZ_JADKNH010000012.1"/>
</dbReference>
<evidence type="ECO:0000256" key="2">
    <source>
        <dbReference type="ARBA" id="ARBA00023125"/>
    </source>
</evidence>
<comment type="caution">
    <text evidence="5">The sequence shown here is derived from an EMBL/GenBank/DDBJ whole genome shotgun (WGS) entry which is preliminary data.</text>
</comment>
<dbReference type="SMART" id="SM00347">
    <property type="entry name" value="HTH_MARR"/>
    <property type="match status" value="1"/>
</dbReference>
<sequence length="162" mass="18973">MEDPRKVIIDNTDIGKYLSMLYRHNRIFIDQQLTDPNFGSGQHIFLFFLKNHSGSTQEEISRALDIDKASTARAIQKLESHGFVRRQSDQDDRRINHVFLTEKGEALHTELKSISNHWKSIILDSFTEEEIIIIESYLKKLATNSILYRHKKEGQYDKHCNI</sequence>
<keyword evidence="1" id="KW-0805">Transcription regulation</keyword>
<dbReference type="Proteomes" id="UP000614200">
    <property type="component" value="Unassembled WGS sequence"/>
</dbReference>
<name>A0ABR9ZWZ7_9FIRM</name>
<dbReference type="PANTHER" id="PTHR42756:SF2">
    <property type="entry name" value="MARR FAMILY REGULATORY PROTEIN"/>
    <property type="match status" value="1"/>
</dbReference>
<dbReference type="PROSITE" id="PS50995">
    <property type="entry name" value="HTH_MARR_2"/>
    <property type="match status" value="1"/>
</dbReference>
<keyword evidence="3" id="KW-0804">Transcription</keyword>
<dbReference type="Gene3D" id="1.10.10.10">
    <property type="entry name" value="Winged helix-like DNA-binding domain superfamily/Winged helix DNA-binding domain"/>
    <property type="match status" value="1"/>
</dbReference>
<dbReference type="PRINTS" id="PR00598">
    <property type="entry name" value="HTHMARR"/>
</dbReference>
<accession>A0ABR9ZWZ7</accession>
<dbReference type="PROSITE" id="PS01117">
    <property type="entry name" value="HTH_MARR_1"/>
    <property type="match status" value="1"/>
</dbReference>
<dbReference type="Pfam" id="PF12802">
    <property type="entry name" value="MarR_2"/>
    <property type="match status" value="1"/>
</dbReference>
<dbReference type="InterPro" id="IPR036390">
    <property type="entry name" value="WH_DNA-bd_sf"/>
</dbReference>
<evidence type="ECO:0000256" key="1">
    <source>
        <dbReference type="ARBA" id="ARBA00023015"/>
    </source>
</evidence>
<dbReference type="PANTHER" id="PTHR42756">
    <property type="entry name" value="TRANSCRIPTIONAL REGULATOR, MARR"/>
    <property type="match status" value="1"/>
</dbReference>
<proteinExistence type="predicted"/>
<dbReference type="EMBL" id="JADKNH010000012">
    <property type="protein sequence ID" value="MBF4694976.1"/>
    <property type="molecule type" value="Genomic_DNA"/>
</dbReference>